<reference evidence="2" key="1">
    <citation type="submission" date="2021-07" db="EMBL/GenBank/DDBJ databases">
        <authorList>
            <person name="Catto M.A."/>
            <person name="Jacobson A."/>
            <person name="Kennedy G."/>
            <person name="Labadie P."/>
            <person name="Hunt B.G."/>
            <person name="Srinivasan R."/>
        </authorList>
    </citation>
    <scope>NUCLEOTIDE SEQUENCE</scope>
    <source>
        <strain evidence="2">PL_HMW_Pooled</strain>
        <tissue evidence="2">Head</tissue>
    </source>
</reference>
<gene>
    <name evidence="2" type="ORF">KUF71_015874</name>
</gene>
<dbReference type="AlphaFoldDB" id="A0AAE1LQW6"/>
<proteinExistence type="predicted"/>
<evidence type="ECO:0000313" key="3">
    <source>
        <dbReference type="Proteomes" id="UP001219518"/>
    </source>
</evidence>
<evidence type="ECO:0000256" key="1">
    <source>
        <dbReference type="SAM" id="MobiDB-lite"/>
    </source>
</evidence>
<sequence length="110" mass="11007">QSTVSAPAIRNPPGQAGQERRSGGRAAGAAGRARCRRGAAGRVGARGVAKRGESAARASAPGRGGVGCEERRGGTASTAASLPRAVTAAARIWERIPHDVATPTVRGLIC</sequence>
<protein>
    <submittedName>
        <fullName evidence="2">F-box/kelch-repeat protein</fullName>
    </submittedName>
</protein>
<comment type="caution">
    <text evidence="2">The sequence shown here is derived from an EMBL/GenBank/DDBJ whole genome shotgun (WGS) entry which is preliminary data.</text>
</comment>
<keyword evidence="3" id="KW-1185">Reference proteome</keyword>
<name>A0AAE1LQW6_9NEOP</name>
<feature type="region of interest" description="Disordered" evidence="1">
    <location>
        <begin position="1"/>
        <end position="80"/>
    </location>
</feature>
<evidence type="ECO:0000313" key="2">
    <source>
        <dbReference type="EMBL" id="KAK3927589.1"/>
    </source>
</evidence>
<dbReference type="EMBL" id="JAHWGI010001289">
    <property type="protein sequence ID" value="KAK3927589.1"/>
    <property type="molecule type" value="Genomic_DNA"/>
</dbReference>
<accession>A0AAE1LQW6</accession>
<feature type="non-terminal residue" evidence="2">
    <location>
        <position position="110"/>
    </location>
</feature>
<dbReference type="Proteomes" id="UP001219518">
    <property type="component" value="Unassembled WGS sequence"/>
</dbReference>
<reference evidence="2" key="2">
    <citation type="journal article" date="2023" name="BMC Genomics">
        <title>Pest status, molecular evolution, and epigenetic factors derived from the genome assembly of Frankliniella fusca, a thysanopteran phytovirus vector.</title>
        <authorList>
            <person name="Catto M.A."/>
            <person name="Labadie P.E."/>
            <person name="Jacobson A.L."/>
            <person name="Kennedy G.G."/>
            <person name="Srinivasan R."/>
            <person name="Hunt B.G."/>
        </authorList>
    </citation>
    <scope>NUCLEOTIDE SEQUENCE</scope>
    <source>
        <strain evidence="2">PL_HMW_Pooled</strain>
    </source>
</reference>
<organism evidence="2 3">
    <name type="scientific">Frankliniella fusca</name>
    <dbReference type="NCBI Taxonomy" id="407009"/>
    <lineage>
        <taxon>Eukaryota</taxon>
        <taxon>Metazoa</taxon>
        <taxon>Ecdysozoa</taxon>
        <taxon>Arthropoda</taxon>
        <taxon>Hexapoda</taxon>
        <taxon>Insecta</taxon>
        <taxon>Pterygota</taxon>
        <taxon>Neoptera</taxon>
        <taxon>Paraneoptera</taxon>
        <taxon>Thysanoptera</taxon>
        <taxon>Terebrantia</taxon>
        <taxon>Thripoidea</taxon>
        <taxon>Thripidae</taxon>
        <taxon>Frankliniella</taxon>
    </lineage>
</organism>